<evidence type="ECO:0000256" key="1">
    <source>
        <dbReference type="SAM" id="SignalP"/>
    </source>
</evidence>
<accession>A0A075K357</accession>
<keyword evidence="3" id="KW-0378">Hydrolase</keyword>
<dbReference type="InterPro" id="IPR000073">
    <property type="entry name" value="AB_hydrolase_1"/>
</dbReference>
<evidence type="ECO:0000313" key="3">
    <source>
        <dbReference type="EMBL" id="AIF48490.1"/>
    </source>
</evidence>
<evidence type="ECO:0000313" key="4">
    <source>
        <dbReference type="Proteomes" id="UP000027987"/>
    </source>
</evidence>
<name>A0A075K357_9GAMM</name>
<feature type="signal peptide" evidence="1">
    <location>
        <begin position="1"/>
        <end position="23"/>
    </location>
</feature>
<proteinExistence type="predicted"/>
<keyword evidence="4" id="KW-1185">Reference proteome</keyword>
<reference evidence="3 4" key="1">
    <citation type="submission" date="2014-07" db="EMBL/GenBank/DDBJ databases">
        <title>Complete Genome Sequence of Dyella japonica Strain A8 Isolated from Malaysian Tropical Soil.</title>
        <authorList>
            <person name="Hui R.K.H."/>
            <person name="Chen J.-W."/>
            <person name="Chan K.-G."/>
            <person name="Leung F.C.C."/>
        </authorList>
    </citation>
    <scope>NUCLEOTIDE SEQUENCE [LARGE SCALE GENOMIC DNA]</scope>
    <source>
        <strain evidence="3 4">A8</strain>
    </source>
</reference>
<dbReference type="EMBL" id="CP008884">
    <property type="protein sequence ID" value="AIF48490.1"/>
    <property type="molecule type" value="Genomic_DNA"/>
</dbReference>
<dbReference type="RefSeq" id="WP_019466694.1">
    <property type="nucleotide sequence ID" value="NZ_ALOY01000177.1"/>
</dbReference>
<protein>
    <submittedName>
        <fullName evidence="3">Hydrolase</fullName>
    </submittedName>
</protein>
<dbReference type="PANTHER" id="PTHR37017">
    <property type="entry name" value="AB HYDROLASE-1 DOMAIN-CONTAINING PROTEIN-RELATED"/>
    <property type="match status" value="1"/>
</dbReference>
<keyword evidence="1" id="KW-0732">Signal</keyword>
<dbReference type="InterPro" id="IPR029058">
    <property type="entry name" value="AB_hydrolase_fold"/>
</dbReference>
<dbReference type="Gene3D" id="3.40.50.1820">
    <property type="entry name" value="alpha/beta hydrolase"/>
    <property type="match status" value="1"/>
</dbReference>
<dbReference type="PATRIC" id="fig|1217721.7.peg.3119"/>
<dbReference type="HOGENOM" id="CLU_046066_2_0_6"/>
<feature type="domain" description="AB hydrolase-1" evidence="2">
    <location>
        <begin position="32"/>
        <end position="242"/>
    </location>
</feature>
<dbReference type="GO" id="GO:0016787">
    <property type="term" value="F:hydrolase activity"/>
    <property type="evidence" value="ECO:0007669"/>
    <property type="project" value="UniProtKB-KW"/>
</dbReference>
<dbReference type="STRING" id="1217721.HY57_15235"/>
<dbReference type="Proteomes" id="UP000027987">
    <property type="component" value="Chromosome"/>
</dbReference>
<dbReference type="KEGG" id="dja:HY57_15235"/>
<sequence>MLKLHKALLGALLSTMAATSAYAGSAPAAKDIVLVHGAFVDGSGWQAVYDILRKDGYHVSVVQEPLTGLADDIAATKRVIDQQTGPIVLVGHSYAGAIITDAGSDPKVRALVYVAAFQPDAQETIGALVSKFAPPNDAVRSTPDGFLYIDPAKFHATVAADVPASATEFLADAQQPVSATVFATPTTVAAWHSKPSYAVLTTQDHAINPELQRWMYQRSGAKVTEVKASHAVYASQPAVVAKVIETAARPSD</sequence>
<gene>
    <name evidence="3" type="ORF">HY57_15235</name>
</gene>
<dbReference type="AlphaFoldDB" id="A0A075K357"/>
<dbReference type="SUPFAM" id="SSF53474">
    <property type="entry name" value="alpha/beta-Hydrolases"/>
    <property type="match status" value="1"/>
</dbReference>
<dbReference type="PANTHER" id="PTHR37017:SF11">
    <property type="entry name" value="ESTERASE_LIPASE_THIOESTERASE DOMAIN-CONTAINING PROTEIN"/>
    <property type="match status" value="1"/>
</dbReference>
<feature type="chain" id="PRO_5001706689" evidence="1">
    <location>
        <begin position="24"/>
        <end position="252"/>
    </location>
</feature>
<dbReference type="InterPro" id="IPR052897">
    <property type="entry name" value="Sec-Metab_Biosynth_Hydrolase"/>
</dbReference>
<dbReference type="Pfam" id="PF12697">
    <property type="entry name" value="Abhydrolase_6"/>
    <property type="match status" value="1"/>
</dbReference>
<evidence type="ECO:0000259" key="2">
    <source>
        <dbReference type="Pfam" id="PF12697"/>
    </source>
</evidence>
<organism evidence="3 4">
    <name type="scientific">Dyella japonica A8</name>
    <dbReference type="NCBI Taxonomy" id="1217721"/>
    <lineage>
        <taxon>Bacteria</taxon>
        <taxon>Pseudomonadati</taxon>
        <taxon>Pseudomonadota</taxon>
        <taxon>Gammaproteobacteria</taxon>
        <taxon>Lysobacterales</taxon>
        <taxon>Rhodanobacteraceae</taxon>
        <taxon>Dyella</taxon>
    </lineage>
</organism>